<proteinExistence type="predicted"/>
<reference evidence="2" key="3">
    <citation type="submission" date="2015-06" db="UniProtKB">
        <authorList>
            <consortium name="EnsemblMetazoa"/>
        </authorList>
    </citation>
    <scope>IDENTIFICATION</scope>
</reference>
<protein>
    <submittedName>
        <fullName evidence="1 2">Uncharacterized protein</fullName>
    </submittedName>
</protein>
<dbReference type="EMBL" id="KB299905">
    <property type="protein sequence ID" value="ELU07439.1"/>
    <property type="molecule type" value="Genomic_DNA"/>
</dbReference>
<dbReference type="AlphaFoldDB" id="R7ULM3"/>
<evidence type="ECO:0000313" key="1">
    <source>
        <dbReference type="EMBL" id="ELU07439.1"/>
    </source>
</evidence>
<sequence>MEDHITHVINKARIAKRQLMRMRPYCTPQQLPSLYKPMVWSALKQGSVCYAHASEPLYYANYKLSSKNLLKNNLLRLEDLRKLLELKYFYKWKNGVLLAYFDTFISVGIAEEHRLRVLLHRHHFYKLGLRYSITNTEVQTILVVCRSREIGGNCDPTIISYLREVISLATEILLLMGSTPIMQETQD</sequence>
<gene>
    <name evidence="1" type="ORF">CAPTEDRAFT_209439</name>
</gene>
<reference evidence="3" key="1">
    <citation type="submission" date="2012-12" db="EMBL/GenBank/DDBJ databases">
        <authorList>
            <person name="Hellsten U."/>
            <person name="Grimwood J."/>
            <person name="Chapman J.A."/>
            <person name="Shapiro H."/>
            <person name="Aerts A."/>
            <person name="Otillar R.P."/>
            <person name="Terry A.Y."/>
            <person name="Boore J.L."/>
            <person name="Simakov O."/>
            <person name="Marletaz F."/>
            <person name="Cho S.-J."/>
            <person name="Edsinger-Gonzales E."/>
            <person name="Havlak P."/>
            <person name="Kuo D.-H."/>
            <person name="Larsson T."/>
            <person name="Lv J."/>
            <person name="Arendt D."/>
            <person name="Savage R."/>
            <person name="Osoegawa K."/>
            <person name="de Jong P."/>
            <person name="Lindberg D.R."/>
            <person name="Seaver E.C."/>
            <person name="Weisblat D.A."/>
            <person name="Putnam N.H."/>
            <person name="Grigoriev I.V."/>
            <person name="Rokhsar D.S."/>
        </authorList>
    </citation>
    <scope>NUCLEOTIDE SEQUENCE</scope>
    <source>
        <strain evidence="3">I ESC-2004</strain>
    </source>
</reference>
<dbReference type="Proteomes" id="UP000014760">
    <property type="component" value="Unassembled WGS sequence"/>
</dbReference>
<evidence type="ECO:0000313" key="2">
    <source>
        <dbReference type="EnsemblMetazoa" id="CapteP209439"/>
    </source>
</evidence>
<evidence type="ECO:0000313" key="3">
    <source>
        <dbReference type="Proteomes" id="UP000014760"/>
    </source>
</evidence>
<name>R7ULM3_CAPTE</name>
<dbReference type="HOGENOM" id="CLU_1449018_0_0_1"/>
<dbReference type="EnsemblMetazoa" id="CapteT209439">
    <property type="protein sequence ID" value="CapteP209439"/>
    <property type="gene ID" value="CapteG209439"/>
</dbReference>
<organism evidence="1">
    <name type="scientific">Capitella teleta</name>
    <name type="common">Polychaete worm</name>
    <dbReference type="NCBI Taxonomy" id="283909"/>
    <lineage>
        <taxon>Eukaryota</taxon>
        <taxon>Metazoa</taxon>
        <taxon>Spiralia</taxon>
        <taxon>Lophotrochozoa</taxon>
        <taxon>Annelida</taxon>
        <taxon>Polychaeta</taxon>
        <taxon>Sedentaria</taxon>
        <taxon>Scolecida</taxon>
        <taxon>Capitellidae</taxon>
        <taxon>Capitella</taxon>
    </lineage>
</organism>
<reference evidence="1 3" key="2">
    <citation type="journal article" date="2013" name="Nature">
        <title>Insights into bilaterian evolution from three spiralian genomes.</title>
        <authorList>
            <person name="Simakov O."/>
            <person name="Marletaz F."/>
            <person name="Cho S.J."/>
            <person name="Edsinger-Gonzales E."/>
            <person name="Havlak P."/>
            <person name="Hellsten U."/>
            <person name="Kuo D.H."/>
            <person name="Larsson T."/>
            <person name="Lv J."/>
            <person name="Arendt D."/>
            <person name="Savage R."/>
            <person name="Osoegawa K."/>
            <person name="de Jong P."/>
            <person name="Grimwood J."/>
            <person name="Chapman J.A."/>
            <person name="Shapiro H."/>
            <person name="Aerts A."/>
            <person name="Otillar R.P."/>
            <person name="Terry A.Y."/>
            <person name="Boore J.L."/>
            <person name="Grigoriev I.V."/>
            <person name="Lindberg D.R."/>
            <person name="Seaver E.C."/>
            <person name="Weisblat D.A."/>
            <person name="Putnam N.H."/>
            <person name="Rokhsar D.S."/>
        </authorList>
    </citation>
    <scope>NUCLEOTIDE SEQUENCE</scope>
    <source>
        <strain evidence="1 3">I ESC-2004</strain>
    </source>
</reference>
<dbReference type="EMBL" id="AMQN01007070">
    <property type="status" value="NOT_ANNOTATED_CDS"/>
    <property type="molecule type" value="Genomic_DNA"/>
</dbReference>
<keyword evidence="3" id="KW-1185">Reference proteome</keyword>
<accession>R7ULM3</accession>